<sequence>MRCSVSSVERVARAICEQAFYERNNFAPTQHTVDRDWRGFAQQAAAAIEAINGDEEALAGRRAVRDNWDRLLFTP</sequence>
<name>A0A418WNR5_9SPHN</name>
<keyword evidence="2" id="KW-1185">Reference proteome</keyword>
<evidence type="ECO:0000313" key="1">
    <source>
        <dbReference type="EMBL" id="RJF92871.1"/>
    </source>
</evidence>
<evidence type="ECO:0000313" key="2">
    <source>
        <dbReference type="Proteomes" id="UP000286100"/>
    </source>
</evidence>
<protein>
    <submittedName>
        <fullName evidence="1">Uncharacterized protein</fullName>
    </submittedName>
</protein>
<accession>A0A418WNR5</accession>
<dbReference type="RefSeq" id="WP_119759151.1">
    <property type="nucleotide sequence ID" value="NZ_QYUM01000002.1"/>
</dbReference>
<dbReference type="EMBL" id="QYUM01000002">
    <property type="protein sequence ID" value="RJF92871.1"/>
    <property type="molecule type" value="Genomic_DNA"/>
</dbReference>
<gene>
    <name evidence="1" type="ORF">D3876_00305</name>
</gene>
<organism evidence="1 2">
    <name type="scientific">Sphingomonas cavernae</name>
    <dbReference type="NCBI Taxonomy" id="2320861"/>
    <lineage>
        <taxon>Bacteria</taxon>
        <taxon>Pseudomonadati</taxon>
        <taxon>Pseudomonadota</taxon>
        <taxon>Alphaproteobacteria</taxon>
        <taxon>Sphingomonadales</taxon>
        <taxon>Sphingomonadaceae</taxon>
        <taxon>Sphingomonas</taxon>
    </lineage>
</organism>
<proteinExistence type="predicted"/>
<comment type="caution">
    <text evidence="1">The sequence shown here is derived from an EMBL/GenBank/DDBJ whole genome shotgun (WGS) entry which is preliminary data.</text>
</comment>
<dbReference type="Proteomes" id="UP000286100">
    <property type="component" value="Unassembled WGS sequence"/>
</dbReference>
<dbReference type="AlphaFoldDB" id="A0A418WNR5"/>
<reference evidence="1 2" key="1">
    <citation type="submission" date="2018-09" db="EMBL/GenBank/DDBJ databases">
        <authorList>
            <person name="Zhu H."/>
        </authorList>
    </citation>
    <scope>NUCLEOTIDE SEQUENCE [LARGE SCALE GENOMIC DNA]</scope>
    <source>
        <strain evidence="1 2">K2R01-6</strain>
    </source>
</reference>